<dbReference type="AlphaFoldDB" id="A0A5M9MKW8"/>
<name>A0A5M9MKW8_9EURO</name>
<evidence type="ECO:0000256" key="3">
    <source>
        <dbReference type="ARBA" id="ARBA00023242"/>
    </source>
</evidence>
<dbReference type="GeneID" id="54329038"/>
<dbReference type="VEuPathDB" id="FungiDB:EYZ11_004801"/>
<dbReference type="VEuPathDB" id="FungiDB:EYZ11_004790"/>
<feature type="compositionally biased region" description="Acidic residues" evidence="4">
    <location>
        <begin position="876"/>
        <end position="886"/>
    </location>
</feature>
<comment type="caution">
    <text evidence="5">The sequence shown here is derived from an EMBL/GenBank/DDBJ whole genome shotgun (WGS) entry which is preliminary data.</text>
</comment>
<comment type="similarity">
    <text evidence="2">Belongs to the eukaryotic RPC7 RNA polymerase subunit family.</text>
</comment>
<proteinExistence type="inferred from homology"/>
<dbReference type="EMBL" id="QUQM01000004">
    <property type="protein sequence ID" value="KAA8647642.1"/>
    <property type="molecule type" value="Genomic_DNA"/>
</dbReference>
<evidence type="ECO:0000256" key="4">
    <source>
        <dbReference type="SAM" id="MobiDB-lite"/>
    </source>
</evidence>
<protein>
    <recommendedName>
        <fullName evidence="7">DNA-directed RNA polymerase III subunit</fullName>
    </recommendedName>
</protein>
<dbReference type="SUPFAM" id="SSF48371">
    <property type="entry name" value="ARM repeat"/>
    <property type="match status" value="1"/>
</dbReference>
<dbReference type="Pfam" id="PF11705">
    <property type="entry name" value="RNA_pol_3_Rpc31"/>
    <property type="match status" value="1"/>
</dbReference>
<feature type="compositionally biased region" description="Acidic residues" evidence="4">
    <location>
        <begin position="810"/>
        <end position="820"/>
    </location>
</feature>
<evidence type="ECO:0000256" key="2">
    <source>
        <dbReference type="ARBA" id="ARBA00008352"/>
    </source>
</evidence>
<dbReference type="GO" id="GO:0006383">
    <property type="term" value="P:transcription by RNA polymerase III"/>
    <property type="evidence" value="ECO:0007669"/>
    <property type="project" value="InterPro"/>
</dbReference>
<sequence>MAVPSSYDDVRLHFQQIQDDPSIRLDQPLLDKLKLELTEDTDRRVPATLLTHISQLLPLLQEDPSPVTTLATKATTYFSFTELRSIDPPIDFIAGFKAPSPPINLLALSLLSKAGKVPSDAAIVAGDSKLVASLVDLWLSTSSTAVAQAALDAIWALLEIDLASPLENGISHDGDETVGGQGLMWRRMFTDKGVYGRLFSFCDLADDTQGSLPRREKTLAQGRLMGFLVKAGRLRWDIISSSQIPEVEARHSSKSLLHFAACQMVDQSDVLMHMTLLNFFHDLLEIDAPGLMARTFVQSASTFSSPALDFLIAHNLHTTLLGYYLDESKLDPVDLNYLCGPIMAYVAQYAELYPNHFLQNPQSLLDRILSRIAASLAISSSQWAHGPIPSGQLNVLSCLPRVMLVEASKQGVNPVLALPTSPASKEALDALGKILHGPSKLDLTDSIELNASGQTPTDWHREAAAARVLYFMYLNHRSSFWTDIVVAADLLAMKDISLAAISLMRSIITANWHVLSSDVTSSVPGSTRYQLPSEEGLGRLSPASQGMLPSSGAWAALTPPALTTLLPYLFKPPRSYAEFVGGGAGDVQNAVWKVATAKYEALVALYECLGDIDETVPGFEDIVRTLKQRVNEGPWGPVLQNGSRVDTSHLQSMSRFGAKKGRKLPGAEFTWDADPNGEPDTAPTPLYPKYAVPRARPLTSREKLQVNLYRDLRERFHDGPYYSVLDTASSAAKKGSAARANFDPFHGMPSYSGKYQKKKRAIPRMQGRQYVLKFFPRELWQTIQPSFKPDAAMDGYVSQMPRLGVKRGFEDDDEEDDEDDAAKRQRTGDEDGEGAENADLLEGDEEQEEEEIIDDDFEEDEDEMGGDYNAEQYFDGGDDEFGDDGFGDGGGGGDEDTY</sequence>
<gene>
    <name evidence="5" type="ORF">ATNIH1004_006336</name>
</gene>
<dbReference type="RefSeq" id="XP_033427003.1">
    <property type="nucleotide sequence ID" value="XM_033570971.1"/>
</dbReference>
<organism evidence="5 6">
    <name type="scientific">Aspergillus tanneri</name>
    <dbReference type="NCBI Taxonomy" id="1220188"/>
    <lineage>
        <taxon>Eukaryota</taxon>
        <taxon>Fungi</taxon>
        <taxon>Dikarya</taxon>
        <taxon>Ascomycota</taxon>
        <taxon>Pezizomycotina</taxon>
        <taxon>Eurotiomycetes</taxon>
        <taxon>Eurotiomycetidae</taxon>
        <taxon>Eurotiales</taxon>
        <taxon>Aspergillaceae</taxon>
        <taxon>Aspergillus</taxon>
        <taxon>Aspergillus subgen. Circumdati</taxon>
    </lineage>
</organism>
<reference evidence="5 6" key="1">
    <citation type="submission" date="2019-08" db="EMBL/GenBank/DDBJ databases">
        <title>The genome sequence of a newly discovered highly antifungal drug resistant Aspergillus species, Aspergillus tanneri NIH 1004.</title>
        <authorList>
            <person name="Mounaud S."/>
            <person name="Singh I."/>
            <person name="Joardar V."/>
            <person name="Pakala S."/>
            <person name="Pakala S."/>
            <person name="Venepally P."/>
            <person name="Chung J.K."/>
            <person name="Losada L."/>
            <person name="Nierman W.C."/>
        </authorList>
    </citation>
    <scope>NUCLEOTIDE SEQUENCE [LARGE SCALE GENOMIC DNA]</scope>
    <source>
        <strain evidence="5 6">NIH1004</strain>
    </source>
</reference>
<dbReference type="PANTHER" id="PTHR15367:SF2">
    <property type="entry name" value="DNA-DIRECTED RNA POLYMERASE III SUBUNIT"/>
    <property type="match status" value="1"/>
</dbReference>
<evidence type="ECO:0000313" key="6">
    <source>
        <dbReference type="Proteomes" id="UP000324241"/>
    </source>
</evidence>
<dbReference type="GO" id="GO:0005666">
    <property type="term" value="C:RNA polymerase III complex"/>
    <property type="evidence" value="ECO:0007669"/>
    <property type="project" value="TreeGrafter"/>
</dbReference>
<feature type="region of interest" description="Disordered" evidence="4">
    <location>
        <begin position="807"/>
        <end position="898"/>
    </location>
</feature>
<feature type="region of interest" description="Disordered" evidence="4">
    <location>
        <begin position="740"/>
        <end position="760"/>
    </location>
</feature>
<dbReference type="InterPro" id="IPR024661">
    <property type="entry name" value="RNA_pol_III_Rpc31"/>
</dbReference>
<comment type="subcellular location">
    <subcellularLocation>
        <location evidence="1">Nucleus</location>
    </subcellularLocation>
</comment>
<evidence type="ECO:0008006" key="7">
    <source>
        <dbReference type="Google" id="ProtNLM"/>
    </source>
</evidence>
<dbReference type="PANTHER" id="PTHR15367">
    <property type="entry name" value="DNA-DIRECTED RNA POLYMERASE III"/>
    <property type="match status" value="1"/>
</dbReference>
<dbReference type="OrthoDB" id="4538483at2759"/>
<accession>A0A5M9MKW8</accession>
<evidence type="ECO:0000313" key="5">
    <source>
        <dbReference type="EMBL" id="KAA8647642.1"/>
    </source>
</evidence>
<feature type="compositionally biased region" description="Acidic residues" evidence="4">
    <location>
        <begin position="830"/>
        <end position="865"/>
    </location>
</feature>
<keyword evidence="3" id="KW-0539">Nucleus</keyword>
<dbReference type="InterPro" id="IPR016024">
    <property type="entry name" value="ARM-type_fold"/>
</dbReference>
<evidence type="ECO:0000256" key="1">
    <source>
        <dbReference type="ARBA" id="ARBA00004123"/>
    </source>
</evidence>
<dbReference type="Proteomes" id="UP000324241">
    <property type="component" value="Unassembled WGS sequence"/>
</dbReference>